<dbReference type="EMBL" id="JAYMYQ010000005">
    <property type="protein sequence ID" value="KAK7328586.1"/>
    <property type="molecule type" value="Genomic_DNA"/>
</dbReference>
<dbReference type="Proteomes" id="UP001367508">
    <property type="component" value="Unassembled WGS sequence"/>
</dbReference>
<evidence type="ECO:0000256" key="1">
    <source>
        <dbReference type="SAM" id="MobiDB-lite"/>
    </source>
</evidence>
<proteinExistence type="predicted"/>
<evidence type="ECO:0000313" key="3">
    <source>
        <dbReference type="Proteomes" id="UP001367508"/>
    </source>
</evidence>
<keyword evidence="3" id="KW-1185">Reference proteome</keyword>
<sequence length="93" mass="9953">MDEAKKAEEMQIGATNVTGEDSFDNQSAHMFSNSAEAQEDTGCITKESSMATECSPVVESAEIIHVTRDNALPRRSPSTVSNTSDIQIVDGSD</sequence>
<name>A0AAN9L4I2_CANGL</name>
<feature type="region of interest" description="Disordered" evidence="1">
    <location>
        <begin position="1"/>
        <end position="26"/>
    </location>
</feature>
<evidence type="ECO:0000313" key="2">
    <source>
        <dbReference type="EMBL" id="KAK7328586.1"/>
    </source>
</evidence>
<protein>
    <submittedName>
        <fullName evidence="2">Uncharacterized protein</fullName>
    </submittedName>
</protein>
<gene>
    <name evidence="2" type="ORF">VNO77_22698</name>
</gene>
<feature type="region of interest" description="Disordered" evidence="1">
    <location>
        <begin position="69"/>
        <end position="93"/>
    </location>
</feature>
<organism evidence="2 3">
    <name type="scientific">Canavalia gladiata</name>
    <name type="common">Sword bean</name>
    <name type="synonym">Dolichos gladiatus</name>
    <dbReference type="NCBI Taxonomy" id="3824"/>
    <lineage>
        <taxon>Eukaryota</taxon>
        <taxon>Viridiplantae</taxon>
        <taxon>Streptophyta</taxon>
        <taxon>Embryophyta</taxon>
        <taxon>Tracheophyta</taxon>
        <taxon>Spermatophyta</taxon>
        <taxon>Magnoliopsida</taxon>
        <taxon>eudicotyledons</taxon>
        <taxon>Gunneridae</taxon>
        <taxon>Pentapetalae</taxon>
        <taxon>rosids</taxon>
        <taxon>fabids</taxon>
        <taxon>Fabales</taxon>
        <taxon>Fabaceae</taxon>
        <taxon>Papilionoideae</taxon>
        <taxon>50 kb inversion clade</taxon>
        <taxon>NPAAA clade</taxon>
        <taxon>indigoferoid/millettioid clade</taxon>
        <taxon>Phaseoleae</taxon>
        <taxon>Canavalia</taxon>
    </lineage>
</organism>
<accession>A0AAN9L4I2</accession>
<feature type="compositionally biased region" description="Polar residues" evidence="1">
    <location>
        <begin position="13"/>
        <end position="26"/>
    </location>
</feature>
<dbReference type="AlphaFoldDB" id="A0AAN9L4I2"/>
<feature type="compositionally biased region" description="Polar residues" evidence="1">
    <location>
        <begin position="76"/>
        <end position="86"/>
    </location>
</feature>
<reference evidence="2 3" key="1">
    <citation type="submission" date="2024-01" db="EMBL/GenBank/DDBJ databases">
        <title>The genomes of 5 underutilized Papilionoideae crops provide insights into root nodulation and disease resistanc.</title>
        <authorList>
            <person name="Jiang F."/>
        </authorList>
    </citation>
    <scope>NUCLEOTIDE SEQUENCE [LARGE SCALE GENOMIC DNA]</scope>
    <source>
        <strain evidence="2">LVBAO_FW01</strain>
        <tissue evidence="2">Leaves</tissue>
    </source>
</reference>
<comment type="caution">
    <text evidence="2">The sequence shown here is derived from an EMBL/GenBank/DDBJ whole genome shotgun (WGS) entry which is preliminary data.</text>
</comment>